<evidence type="ECO:0000313" key="2">
    <source>
        <dbReference type="Proteomes" id="UP001163603"/>
    </source>
</evidence>
<dbReference type="EMBL" id="CM047737">
    <property type="protein sequence ID" value="KAJ0049544.1"/>
    <property type="molecule type" value="Genomic_DNA"/>
</dbReference>
<comment type="caution">
    <text evidence="1">The sequence shown here is derived from an EMBL/GenBank/DDBJ whole genome shotgun (WGS) entry which is preliminary data.</text>
</comment>
<evidence type="ECO:0000313" key="1">
    <source>
        <dbReference type="EMBL" id="KAJ0049544.1"/>
    </source>
</evidence>
<name>A0ACC0ZDP9_9ROSI</name>
<gene>
    <name evidence="1" type="ORF">Pint_16710</name>
</gene>
<dbReference type="Proteomes" id="UP001163603">
    <property type="component" value="Chromosome 2"/>
</dbReference>
<protein>
    <submittedName>
        <fullName evidence="1">Uncharacterized protein</fullName>
    </submittedName>
</protein>
<proteinExistence type="predicted"/>
<sequence length="118" mass="13517">MKQNQSQISLFVNPRVVEINQTKYCTETLRVPKLESLLRSRPIIEDFNGVRFGPYSLKYEGIDEDLEAPALSKETGNWGNVDDFKWLRVFRSPNWLVLPEEERLGDVDRDLGCGNGAS</sequence>
<keyword evidence="2" id="KW-1185">Reference proteome</keyword>
<organism evidence="1 2">
    <name type="scientific">Pistacia integerrima</name>
    <dbReference type="NCBI Taxonomy" id="434235"/>
    <lineage>
        <taxon>Eukaryota</taxon>
        <taxon>Viridiplantae</taxon>
        <taxon>Streptophyta</taxon>
        <taxon>Embryophyta</taxon>
        <taxon>Tracheophyta</taxon>
        <taxon>Spermatophyta</taxon>
        <taxon>Magnoliopsida</taxon>
        <taxon>eudicotyledons</taxon>
        <taxon>Gunneridae</taxon>
        <taxon>Pentapetalae</taxon>
        <taxon>rosids</taxon>
        <taxon>malvids</taxon>
        <taxon>Sapindales</taxon>
        <taxon>Anacardiaceae</taxon>
        <taxon>Pistacia</taxon>
    </lineage>
</organism>
<reference evidence="2" key="1">
    <citation type="journal article" date="2023" name="G3 (Bethesda)">
        <title>Genome assembly and association tests identify interacting loci associated with vigor, precocity, and sex in interspecific pistachio rootstocks.</title>
        <authorList>
            <person name="Palmer W."/>
            <person name="Jacygrad E."/>
            <person name="Sagayaradj S."/>
            <person name="Cavanaugh K."/>
            <person name="Han R."/>
            <person name="Bertier L."/>
            <person name="Beede B."/>
            <person name="Kafkas S."/>
            <person name="Golino D."/>
            <person name="Preece J."/>
            <person name="Michelmore R."/>
        </authorList>
    </citation>
    <scope>NUCLEOTIDE SEQUENCE [LARGE SCALE GENOMIC DNA]</scope>
</reference>
<accession>A0ACC0ZDP9</accession>